<evidence type="ECO:0000313" key="2">
    <source>
        <dbReference type="WBParaSite" id="nRc.2.0.1.t24556-RA"/>
    </source>
</evidence>
<proteinExistence type="predicted"/>
<dbReference type="Proteomes" id="UP000887565">
    <property type="component" value="Unplaced"/>
</dbReference>
<evidence type="ECO:0000313" key="1">
    <source>
        <dbReference type="Proteomes" id="UP000887565"/>
    </source>
</evidence>
<protein>
    <submittedName>
        <fullName evidence="2">Uncharacterized protein</fullName>
    </submittedName>
</protein>
<name>A0A915JG62_ROMCU</name>
<dbReference type="AlphaFoldDB" id="A0A915JG62"/>
<reference evidence="2" key="1">
    <citation type="submission" date="2022-11" db="UniProtKB">
        <authorList>
            <consortium name="WormBaseParasite"/>
        </authorList>
    </citation>
    <scope>IDENTIFICATION</scope>
</reference>
<dbReference type="WBParaSite" id="nRc.2.0.1.t24556-RA">
    <property type="protein sequence ID" value="nRc.2.0.1.t24556-RA"/>
    <property type="gene ID" value="nRc.2.0.1.g24556"/>
</dbReference>
<accession>A0A915JG62</accession>
<keyword evidence="1" id="KW-1185">Reference proteome</keyword>
<sequence length="85" mass="9682">MQPSIDCAAVVSILYFVLKHFPQDFALYISVNANSSEKLHKQSGSKSGLANIDNCIQLDTRWFNVKTNFLERDGSTVQDWTDHYI</sequence>
<organism evidence="1 2">
    <name type="scientific">Romanomermis culicivorax</name>
    <name type="common">Nematode worm</name>
    <dbReference type="NCBI Taxonomy" id="13658"/>
    <lineage>
        <taxon>Eukaryota</taxon>
        <taxon>Metazoa</taxon>
        <taxon>Ecdysozoa</taxon>
        <taxon>Nematoda</taxon>
        <taxon>Enoplea</taxon>
        <taxon>Dorylaimia</taxon>
        <taxon>Mermithida</taxon>
        <taxon>Mermithoidea</taxon>
        <taxon>Mermithidae</taxon>
        <taxon>Romanomermis</taxon>
    </lineage>
</organism>